<sequence>MTPGPRTDLEFTPLLGCELISRRVFPESNVAVFEVGLGRTLAKGETHAYAYEIVDRGPLEGRTDSDGFVWGPPHTARPHRLRGLRGAARDRDAHRARARRGLRRAR</sequence>
<evidence type="ECO:0000313" key="4">
    <source>
        <dbReference type="Proteomes" id="UP000004474"/>
    </source>
</evidence>
<organism evidence="2 4">
    <name type="scientific">Janibacter hoylei PVAS-1</name>
    <dbReference type="NCBI Taxonomy" id="1210046"/>
    <lineage>
        <taxon>Bacteria</taxon>
        <taxon>Bacillati</taxon>
        <taxon>Actinomycetota</taxon>
        <taxon>Actinomycetes</taxon>
        <taxon>Micrococcales</taxon>
        <taxon>Intrasporangiaceae</taxon>
        <taxon>Janibacter</taxon>
    </lineage>
</organism>
<protein>
    <submittedName>
        <fullName evidence="2">Uncharacterized protein</fullName>
    </submittedName>
</protein>
<dbReference type="AlphaFoldDB" id="K1E0B6"/>
<evidence type="ECO:0000313" key="5">
    <source>
        <dbReference type="Proteomes" id="UP000288711"/>
    </source>
</evidence>
<reference evidence="3" key="3">
    <citation type="submission" date="2017-11" db="EMBL/GenBank/DDBJ databases">
        <authorList>
            <person name="Seuylemezian A."/>
            <person name="Cooper K."/>
            <person name="Vaishampayan P."/>
        </authorList>
    </citation>
    <scope>NUCLEOTIDE SEQUENCE</scope>
    <source>
        <strain evidence="3">PVAS-1</strain>
    </source>
</reference>
<dbReference type="RefSeq" id="WP_007925056.1">
    <property type="nucleotide sequence ID" value="NZ_ALWX01000012.1"/>
</dbReference>
<comment type="caution">
    <text evidence="2">The sequence shown here is derived from an EMBL/GenBank/DDBJ whole genome shotgun (WGS) entry which is preliminary data.</text>
</comment>
<gene>
    <name evidence="2" type="ORF">B277_03238</name>
    <name evidence="3" type="ORF">CWN80_08200</name>
</gene>
<evidence type="ECO:0000313" key="2">
    <source>
        <dbReference type="EMBL" id="EKA62250.1"/>
    </source>
</evidence>
<keyword evidence="5" id="KW-1185">Reference proteome</keyword>
<feature type="region of interest" description="Disordered" evidence="1">
    <location>
        <begin position="64"/>
        <end position="106"/>
    </location>
</feature>
<dbReference type="EMBL" id="PIPF01000007">
    <property type="protein sequence ID" value="RWU83721.1"/>
    <property type="molecule type" value="Genomic_DNA"/>
</dbReference>
<dbReference type="Proteomes" id="UP000288711">
    <property type="component" value="Unassembled WGS sequence"/>
</dbReference>
<dbReference type="EMBL" id="ALWX01000012">
    <property type="protein sequence ID" value="EKA62250.1"/>
    <property type="molecule type" value="Genomic_DNA"/>
</dbReference>
<feature type="compositionally biased region" description="Basic residues" evidence="1">
    <location>
        <begin position="96"/>
        <end position="106"/>
    </location>
</feature>
<reference evidence="3 5" key="1">
    <citation type="journal article" date="2009" name="Int. J. Syst. Evol. Microbiol.">
        <title>Janibacter hoylei sp. nov., Bacillus isronensis sp. nov. and Bacillus aryabhattai sp. nov., isolated from cryotubes used for collecting air from the upper atmosphere.</title>
        <authorList>
            <person name="Shivaji S."/>
            <person name="Chaturvedi P."/>
            <person name="Begum Z."/>
            <person name="Pindi P.K."/>
            <person name="Manorama R."/>
            <person name="Padmanaban D.A."/>
            <person name="Shouche Y.S."/>
            <person name="Pawar S."/>
            <person name="Vaishampayan P."/>
            <person name="Dutt C.B."/>
            <person name="Datta G.N."/>
            <person name="Manchanda R.K."/>
            <person name="Rao U.R."/>
            <person name="Bhargava P.M."/>
            <person name="Narlikar J.V."/>
        </authorList>
    </citation>
    <scope>NUCLEOTIDE SEQUENCE [LARGE SCALE GENOMIC DNA]</scope>
    <source>
        <strain evidence="3 5">PVAS-1</strain>
    </source>
</reference>
<dbReference type="OrthoDB" id="4853163at2"/>
<accession>K1E0B6</accession>
<reference evidence="2 4" key="2">
    <citation type="journal article" date="2012" name="J. Bacteriol.">
        <title>Genome Sequence of Janibacter hoylei MTCC8307, Isolated from the Stratospheric Air.</title>
        <authorList>
            <person name="Pawar S.P."/>
            <person name="Dhotre D.P."/>
            <person name="Shetty S.A."/>
            <person name="Chowdhury S.P."/>
            <person name="Chaudhari B.L."/>
            <person name="Shouche Y.S."/>
        </authorList>
    </citation>
    <scope>NUCLEOTIDE SEQUENCE [LARGE SCALE GENOMIC DNA]</scope>
    <source>
        <strain evidence="2 4">PVAS-1</strain>
    </source>
</reference>
<evidence type="ECO:0000256" key="1">
    <source>
        <dbReference type="SAM" id="MobiDB-lite"/>
    </source>
</evidence>
<name>K1E0B6_9MICO</name>
<evidence type="ECO:0000313" key="3">
    <source>
        <dbReference type="EMBL" id="RWU83721.1"/>
    </source>
</evidence>
<proteinExistence type="predicted"/>
<dbReference type="PATRIC" id="fig|1210046.3.peg.624"/>
<dbReference type="Proteomes" id="UP000004474">
    <property type="component" value="Unassembled WGS sequence"/>
</dbReference>